<reference evidence="2 3" key="1">
    <citation type="submission" date="2023-08" db="EMBL/GenBank/DDBJ databases">
        <title>A Necator americanus chromosomal reference genome.</title>
        <authorList>
            <person name="Ilik V."/>
            <person name="Petrzelkova K.J."/>
            <person name="Pardy F."/>
            <person name="Fuh T."/>
            <person name="Niatou-Singa F.S."/>
            <person name="Gouil Q."/>
            <person name="Baker L."/>
            <person name="Ritchie M.E."/>
            <person name="Jex A.R."/>
            <person name="Gazzola D."/>
            <person name="Li H."/>
            <person name="Toshio Fujiwara R."/>
            <person name="Zhan B."/>
            <person name="Aroian R.V."/>
            <person name="Pafco B."/>
            <person name="Schwarz E.M."/>
        </authorList>
    </citation>
    <scope>NUCLEOTIDE SEQUENCE [LARGE SCALE GENOMIC DNA]</scope>
    <source>
        <strain evidence="2 3">Aroian</strain>
        <tissue evidence="2">Whole animal</tissue>
    </source>
</reference>
<feature type="region of interest" description="Disordered" evidence="1">
    <location>
        <begin position="24"/>
        <end position="105"/>
    </location>
</feature>
<dbReference type="Proteomes" id="UP001303046">
    <property type="component" value="Unassembled WGS sequence"/>
</dbReference>
<name>A0ABR1EFG8_NECAM</name>
<dbReference type="EMBL" id="JAVFWL010000006">
    <property type="protein sequence ID" value="KAK6760511.1"/>
    <property type="molecule type" value="Genomic_DNA"/>
</dbReference>
<organism evidence="2 3">
    <name type="scientific">Necator americanus</name>
    <name type="common">Human hookworm</name>
    <dbReference type="NCBI Taxonomy" id="51031"/>
    <lineage>
        <taxon>Eukaryota</taxon>
        <taxon>Metazoa</taxon>
        <taxon>Ecdysozoa</taxon>
        <taxon>Nematoda</taxon>
        <taxon>Chromadorea</taxon>
        <taxon>Rhabditida</taxon>
        <taxon>Rhabditina</taxon>
        <taxon>Rhabditomorpha</taxon>
        <taxon>Strongyloidea</taxon>
        <taxon>Ancylostomatidae</taxon>
        <taxon>Bunostominae</taxon>
        <taxon>Necator</taxon>
    </lineage>
</organism>
<accession>A0ABR1EFG8</accession>
<evidence type="ECO:0000313" key="2">
    <source>
        <dbReference type="EMBL" id="KAK6760511.1"/>
    </source>
</evidence>
<evidence type="ECO:0000313" key="3">
    <source>
        <dbReference type="Proteomes" id="UP001303046"/>
    </source>
</evidence>
<feature type="compositionally biased region" description="Polar residues" evidence="1">
    <location>
        <begin position="40"/>
        <end position="60"/>
    </location>
</feature>
<proteinExistence type="predicted"/>
<protein>
    <submittedName>
        <fullName evidence="2">Uncharacterized protein</fullName>
    </submittedName>
</protein>
<evidence type="ECO:0000256" key="1">
    <source>
        <dbReference type="SAM" id="MobiDB-lite"/>
    </source>
</evidence>
<gene>
    <name evidence="2" type="primary">Necator_chrX.g21992</name>
    <name evidence="2" type="ORF">RB195_021831</name>
</gene>
<comment type="caution">
    <text evidence="2">The sequence shown here is derived from an EMBL/GenBank/DDBJ whole genome shotgun (WGS) entry which is preliminary data.</text>
</comment>
<keyword evidence="3" id="KW-1185">Reference proteome</keyword>
<sequence>MLAAAETGQSISYSIENADGKDHSRLLLRSLRQPGPPATSPSEGRWTSHSRGSPVRNTTCYHDGKKSYGTRPGQNKTRTLEKPFTSTHQHPGEALYTLSVEMQGS</sequence>